<dbReference type="Pfam" id="PF09203">
    <property type="entry name" value="MspA"/>
    <property type="match status" value="1"/>
</dbReference>
<dbReference type="InterPro" id="IPR036435">
    <property type="entry name" value="Leukocidin/porin_MspA_sf"/>
</dbReference>
<accession>A0A1G4VM80</accession>
<dbReference type="AlphaFoldDB" id="A0A1G4VM80"/>
<dbReference type="EMBL" id="CP059894">
    <property type="protein sequence ID" value="QNJ92507.1"/>
    <property type="molecule type" value="Genomic_DNA"/>
</dbReference>
<evidence type="ECO:0000313" key="4">
    <source>
        <dbReference type="EMBL" id="SCX08904.1"/>
    </source>
</evidence>
<name>A0A1G4VM80_9MYCO</name>
<evidence type="ECO:0000313" key="5">
    <source>
        <dbReference type="Proteomes" id="UP000199707"/>
    </source>
</evidence>
<organism evidence="4 5">
    <name type="scientific">Mycolicibacterium fluoranthenivorans</name>
    <dbReference type="NCBI Taxonomy" id="258505"/>
    <lineage>
        <taxon>Bacteria</taxon>
        <taxon>Bacillati</taxon>
        <taxon>Actinomycetota</taxon>
        <taxon>Actinomycetes</taxon>
        <taxon>Mycobacteriales</taxon>
        <taxon>Mycobacteriaceae</taxon>
        <taxon>Mycolicibacterium</taxon>
    </lineage>
</organism>
<dbReference type="SUPFAM" id="SSF56959">
    <property type="entry name" value="Leukocidin-like"/>
    <property type="match status" value="1"/>
</dbReference>
<dbReference type="Proteomes" id="UP000515498">
    <property type="component" value="Chromosome"/>
</dbReference>
<dbReference type="Proteomes" id="UP000199707">
    <property type="component" value="Unassembled WGS sequence"/>
</dbReference>
<sequence length="207" mass="21113">MPLLSRVFRTAAGTSAASVVLLCATAGVAQAEQLNVPSLVRTTDTVDGWRMTLALTDAQINGVPNMASAPFAREAFLSARVSLTIDGSGTAPIRDGQVVFGAQLGCQVDLSDGLDLGVGLDTDLFDDDSVVGIGPDIGSTIYPGGISVVALGAKSLKGQSATVSVLDAHVQVDKCGGAVTLRLFASAQTKTDSSDDSVNVYSEIVPL</sequence>
<keyword evidence="1 2" id="KW-0732">Signal</keyword>
<gene>
    <name evidence="3" type="ORF">HZU40_30995</name>
    <name evidence="4" type="ORF">SAMN02799620_01341</name>
</gene>
<evidence type="ECO:0000313" key="3">
    <source>
        <dbReference type="EMBL" id="QNJ92507.1"/>
    </source>
</evidence>
<reference evidence="3 6" key="3">
    <citation type="submission" date="2020-07" db="EMBL/GenBank/DDBJ databases">
        <title>Draft genome sequence of four isobutane-metabolizing strains capable of cometabolically degrading diverse ether contaminants.</title>
        <authorList>
            <person name="Chen W."/>
            <person name="Faulkner N."/>
            <person name="Smith C."/>
            <person name="Hyman M."/>
        </authorList>
    </citation>
    <scope>NUCLEOTIDE SEQUENCE [LARGE SCALE GENOMIC DNA]</scope>
    <source>
        <strain evidence="3 6">2A</strain>
    </source>
</reference>
<feature type="chain" id="PRO_5036018688" evidence="2">
    <location>
        <begin position="32"/>
        <end position="207"/>
    </location>
</feature>
<dbReference type="STRING" id="1502745.SAMN02799620_01341"/>
<dbReference type="KEGG" id="mflu:HZU40_30995"/>
<evidence type="ECO:0000313" key="6">
    <source>
        <dbReference type="Proteomes" id="UP000515498"/>
    </source>
</evidence>
<proteinExistence type="predicted"/>
<dbReference type="EMBL" id="FMUB01000002">
    <property type="protein sequence ID" value="SCX08904.1"/>
    <property type="molecule type" value="Genomic_DNA"/>
</dbReference>
<reference evidence="5" key="1">
    <citation type="submission" date="2016-10" db="EMBL/GenBank/DDBJ databases">
        <authorList>
            <person name="Varghese N."/>
            <person name="Submissions S."/>
        </authorList>
    </citation>
    <scope>NUCLEOTIDE SEQUENCE [LARGE SCALE GENOMIC DNA]</scope>
    <source>
        <strain evidence="5">UNC267MFSha1.1M11</strain>
    </source>
</reference>
<reference evidence="4" key="2">
    <citation type="submission" date="2016-10" db="EMBL/GenBank/DDBJ databases">
        <authorList>
            <person name="de Groot N.N."/>
        </authorList>
    </citation>
    <scope>NUCLEOTIDE SEQUENCE [LARGE SCALE GENOMIC DNA]</scope>
    <source>
        <strain evidence="4">UNC267MFSha1.1M11</strain>
    </source>
</reference>
<feature type="signal peptide" evidence="2">
    <location>
        <begin position="1"/>
        <end position="31"/>
    </location>
</feature>
<evidence type="ECO:0000256" key="2">
    <source>
        <dbReference type="SAM" id="SignalP"/>
    </source>
</evidence>
<evidence type="ECO:0000256" key="1">
    <source>
        <dbReference type="ARBA" id="ARBA00022729"/>
    </source>
</evidence>
<protein>
    <submittedName>
        <fullName evidence="3">MspA family porin</fullName>
    </submittedName>
    <submittedName>
        <fullName evidence="4">MspA protein</fullName>
    </submittedName>
</protein>
<dbReference type="InterPro" id="IPR015286">
    <property type="entry name" value="Porin_fam_mycobact-type"/>
</dbReference>
<dbReference type="Gene3D" id="2.60.40.1650">
    <property type="entry name" value="Porin MspA (Ig-like beta-sandwich domain)"/>
    <property type="match status" value="2"/>
</dbReference>